<gene>
    <name evidence="4" type="ORF">C7452_0260</name>
</gene>
<comment type="caution">
    <text evidence="4">The sequence shown here is derived from an EMBL/GenBank/DDBJ whole genome shotgun (WGS) entry which is preliminary data.</text>
</comment>
<dbReference type="InterPro" id="IPR002586">
    <property type="entry name" value="CobQ/CobB/MinD/ParA_Nub-bd_dom"/>
</dbReference>
<evidence type="ECO:0000259" key="3">
    <source>
        <dbReference type="Pfam" id="PF01656"/>
    </source>
</evidence>
<evidence type="ECO:0000313" key="5">
    <source>
        <dbReference type="Proteomes" id="UP000256864"/>
    </source>
</evidence>
<keyword evidence="1" id="KW-0547">Nucleotide-binding</keyword>
<dbReference type="GO" id="GO:0005524">
    <property type="term" value="F:ATP binding"/>
    <property type="evidence" value="ECO:0007669"/>
    <property type="project" value="UniProtKB-KW"/>
</dbReference>
<dbReference type="FunFam" id="3.40.50.300:FF:001573">
    <property type="entry name" value="Carbon monoxide dehydrogenase accessory protein CooC"/>
    <property type="match status" value="1"/>
</dbReference>
<dbReference type="GO" id="GO:0016887">
    <property type="term" value="F:ATP hydrolysis activity"/>
    <property type="evidence" value="ECO:0007669"/>
    <property type="project" value="TreeGrafter"/>
</dbReference>
<evidence type="ECO:0000256" key="1">
    <source>
        <dbReference type="ARBA" id="ARBA00022741"/>
    </source>
</evidence>
<dbReference type="EMBL" id="QREL01000001">
    <property type="protein sequence ID" value="REE28259.1"/>
    <property type="molecule type" value="Genomic_DNA"/>
</dbReference>
<keyword evidence="5" id="KW-1185">Reference proteome</keyword>
<dbReference type="GO" id="GO:0005829">
    <property type="term" value="C:cytosol"/>
    <property type="evidence" value="ECO:0007669"/>
    <property type="project" value="TreeGrafter"/>
</dbReference>
<accession>A0A371NCL9</accession>
<dbReference type="PANTHER" id="PTHR43384:SF6">
    <property type="entry name" value="SEPTUM SITE-DETERMINING PROTEIN MIND HOMOLOG, CHLOROPLASTIC"/>
    <property type="match status" value="1"/>
</dbReference>
<organism evidence="4 5">
    <name type="scientific">Methanothermobacter defluvii</name>
    <dbReference type="NCBI Taxonomy" id="49339"/>
    <lineage>
        <taxon>Archaea</taxon>
        <taxon>Methanobacteriati</taxon>
        <taxon>Methanobacteriota</taxon>
        <taxon>Methanomada group</taxon>
        <taxon>Methanobacteria</taxon>
        <taxon>Methanobacteriales</taxon>
        <taxon>Methanobacteriaceae</taxon>
        <taxon>Methanothermobacter</taxon>
    </lineage>
</organism>
<keyword evidence="2" id="KW-0067">ATP-binding</keyword>
<feature type="domain" description="CobQ/CobB/MinD/ParA nucleotide binding" evidence="3">
    <location>
        <begin position="14"/>
        <end position="246"/>
    </location>
</feature>
<dbReference type="SUPFAM" id="SSF52540">
    <property type="entry name" value="P-loop containing nucleoside triphosphate hydrolases"/>
    <property type="match status" value="1"/>
</dbReference>
<dbReference type="Gene3D" id="3.40.50.300">
    <property type="entry name" value="P-loop containing nucleotide triphosphate hydrolases"/>
    <property type="match status" value="1"/>
</dbReference>
<sequence>MVFKSFHGVIMKIAITGKGGVGKTTIAGTLACIFSENFQVFAIDADPDMNLASSIGIKGDVEPISRMKDVIRERTGAEPGSSFGEVFKLNPRIGDLPDSLSIEHPLRPGLRVMVMGTVEHGGEGCVCPASVLLKALLRHLILRKDEMVILDMEAGIEHLGRRTAESVDLMVVVVEPGLKSLETAERIKKLAGDIGVKRIMAVINKVSDIHEEEFMRERLASLNLEVLGSVPRDEKVIAADMRGEPLMMYPDSEALRSIRDIAERIISLQAKVE</sequence>
<dbReference type="Pfam" id="PF01656">
    <property type="entry name" value="CbiA"/>
    <property type="match status" value="1"/>
</dbReference>
<dbReference type="PIRSF" id="PIRSF005647">
    <property type="entry name" value="CooC"/>
    <property type="match status" value="1"/>
</dbReference>
<name>A0A371NCL9_9EURY</name>
<protein>
    <submittedName>
        <fullName evidence="4">CO dehydrogenase maturation factor</fullName>
    </submittedName>
</protein>
<dbReference type="Proteomes" id="UP000256864">
    <property type="component" value="Unassembled WGS sequence"/>
</dbReference>
<reference evidence="4 5" key="1">
    <citation type="submission" date="2018-07" db="EMBL/GenBank/DDBJ databases">
        <title>Genomic Encyclopedia of Type Strains, Phase IV (KMG-IV): sequencing the most valuable type-strain genomes for metagenomic binning, comparative biology and taxonomic classification.</title>
        <authorList>
            <person name="Goeker M."/>
        </authorList>
    </citation>
    <scope>NUCLEOTIDE SEQUENCE [LARGE SCALE GENOMIC DNA]</scope>
    <source>
        <strain evidence="4 5">DSM 7466</strain>
    </source>
</reference>
<dbReference type="CDD" id="cd02034">
    <property type="entry name" value="CooC1"/>
    <property type="match status" value="1"/>
</dbReference>
<dbReference type="GO" id="GO:0051782">
    <property type="term" value="P:negative regulation of cell division"/>
    <property type="evidence" value="ECO:0007669"/>
    <property type="project" value="TreeGrafter"/>
</dbReference>
<evidence type="ECO:0000256" key="2">
    <source>
        <dbReference type="ARBA" id="ARBA00022840"/>
    </source>
</evidence>
<dbReference type="AlphaFoldDB" id="A0A371NCL9"/>
<dbReference type="InterPro" id="IPR027417">
    <property type="entry name" value="P-loop_NTPase"/>
</dbReference>
<proteinExistence type="predicted"/>
<dbReference type="GO" id="GO:0009898">
    <property type="term" value="C:cytoplasmic side of plasma membrane"/>
    <property type="evidence" value="ECO:0007669"/>
    <property type="project" value="TreeGrafter"/>
</dbReference>
<dbReference type="PANTHER" id="PTHR43384">
    <property type="entry name" value="SEPTUM SITE-DETERMINING PROTEIN MIND HOMOLOG, CHLOROPLASTIC-RELATED"/>
    <property type="match status" value="1"/>
</dbReference>
<dbReference type="InterPro" id="IPR050625">
    <property type="entry name" value="ParA/MinD_ATPase"/>
</dbReference>
<evidence type="ECO:0000313" key="4">
    <source>
        <dbReference type="EMBL" id="REE28259.1"/>
    </source>
</evidence>
<dbReference type="InterPro" id="IPR014433">
    <property type="entry name" value="CooC"/>
</dbReference>